<feature type="domain" description="SWIM-type" evidence="3">
    <location>
        <begin position="688"/>
        <end position="728"/>
    </location>
</feature>
<keyword evidence="1" id="KW-0479">Metal-binding</keyword>
<protein>
    <recommendedName>
        <fullName evidence="3">SWIM-type domain-containing protein</fullName>
    </recommendedName>
</protein>
<dbReference type="InterPro" id="IPR007527">
    <property type="entry name" value="Znf_SWIM"/>
</dbReference>
<dbReference type="EMBL" id="CM000144">
    <property type="protein sequence ID" value="EEE67696.1"/>
    <property type="molecule type" value="Genomic_DNA"/>
</dbReference>
<evidence type="ECO:0000259" key="3">
    <source>
        <dbReference type="PROSITE" id="PS50966"/>
    </source>
</evidence>
<feature type="compositionally biased region" description="Acidic residues" evidence="2">
    <location>
        <begin position="504"/>
        <end position="520"/>
    </location>
</feature>
<sequence length="805" mass="91976">MRRCIGAGDRAAALERRSRRGKRRRIRIWAAAGADGAATAAGKRKGAPVAAAAAATAPPKAKKQQDFGTNQAYVYYGLREDRYGLCEREFEFMKGSDLRLCERVIGELPQPRSMSLVDLQCWVIKLLRLHPEIQDLQIKGFFSEGLPLEFRPEWFYKGDWETHHMHNDDSWASYVKKVKRRYGMSMFVLCVDCSEIKHYRSLVKAGYGVYAQVGKVADHECMPTEVLPGQKSLSSKFPAQYLSYRLKDEHNMSMTAEEIVPFIADRYGDKISLPEAWRIKMKALEILFGTFYDSYNSVPRLLKDIGYKNYGNYVNIKDTEVVGCKSFRVLDRIFWSPAPCVLAFTYCRPVLCIKGTSLCGKYQPLLLTALALDANDNLIPVAFAIIEGESKESWLWFLRNVKQSVVKERSGICIIHDYKRELLDAIEDLQNNPQEQEPHTWRDIQSRWCIEHLTENLSAHFGGKKSAVLFNKLCQQSQPSKFTDIWKDLDDLTLRYTTENDSVASEEMEQESVEHDEAELESQSPSHQLDSADDEEEVNQGGDSKSKITRFTEWIRLKPLEKWSLLHDTDGARYGIMGINIADIYEGNHVLKGIKCLPLNAIVEVTHQRMAEYFKERSAAAKKAIGNPSMNFPECVQDAMNAKMQKAQIHSVTCMEIKENKYFPGEEVQKFKVQSNQKKVVVQLTSEYTRISRDHARELTKRAECSCNKSKLLHKPCSHVIAVCCQIGVTTADYMSPYYTLPYLDNTWSGNCDVPKFSPDYKIIMPFDKPTWIPDKKLECGLSVFRTSDRVQSVMDEEEQQSSST</sequence>
<dbReference type="PANTHER" id="PTHR31973">
    <property type="entry name" value="POLYPROTEIN, PUTATIVE-RELATED"/>
    <property type="match status" value="1"/>
</dbReference>
<dbReference type="AlphaFoldDB" id="B9FUI9"/>
<gene>
    <name evidence="4" type="ORF">OsJ_25359</name>
</gene>
<evidence type="ECO:0000313" key="4">
    <source>
        <dbReference type="EMBL" id="EEE67696.1"/>
    </source>
</evidence>
<dbReference type="InterPro" id="IPR018289">
    <property type="entry name" value="MULE_transposase_dom"/>
</dbReference>
<name>B9FUI9_ORYSJ</name>
<dbReference type="Proteomes" id="UP000007752">
    <property type="component" value="Chromosome 7"/>
</dbReference>
<dbReference type="Pfam" id="PF04434">
    <property type="entry name" value="SWIM"/>
    <property type="match status" value="1"/>
</dbReference>
<reference evidence="4" key="1">
    <citation type="journal article" date="2005" name="PLoS Biol.">
        <title>The genomes of Oryza sativa: a history of duplications.</title>
        <authorList>
            <person name="Yu J."/>
            <person name="Wang J."/>
            <person name="Lin W."/>
            <person name="Li S."/>
            <person name="Li H."/>
            <person name="Zhou J."/>
            <person name="Ni P."/>
            <person name="Dong W."/>
            <person name="Hu S."/>
            <person name="Zeng C."/>
            <person name="Zhang J."/>
            <person name="Zhang Y."/>
            <person name="Li R."/>
            <person name="Xu Z."/>
            <person name="Li S."/>
            <person name="Li X."/>
            <person name="Zheng H."/>
            <person name="Cong L."/>
            <person name="Lin L."/>
            <person name="Yin J."/>
            <person name="Geng J."/>
            <person name="Li G."/>
            <person name="Shi J."/>
            <person name="Liu J."/>
            <person name="Lv H."/>
            <person name="Li J."/>
            <person name="Wang J."/>
            <person name="Deng Y."/>
            <person name="Ran L."/>
            <person name="Shi X."/>
            <person name="Wang X."/>
            <person name="Wu Q."/>
            <person name="Li C."/>
            <person name="Ren X."/>
            <person name="Wang J."/>
            <person name="Wang X."/>
            <person name="Li D."/>
            <person name="Liu D."/>
            <person name="Zhang X."/>
            <person name="Ji Z."/>
            <person name="Zhao W."/>
            <person name="Sun Y."/>
            <person name="Zhang Z."/>
            <person name="Bao J."/>
            <person name="Han Y."/>
            <person name="Dong L."/>
            <person name="Ji J."/>
            <person name="Chen P."/>
            <person name="Wu S."/>
            <person name="Liu J."/>
            <person name="Xiao Y."/>
            <person name="Bu D."/>
            <person name="Tan J."/>
            <person name="Yang L."/>
            <person name="Ye C."/>
            <person name="Zhang J."/>
            <person name="Xu J."/>
            <person name="Zhou Y."/>
            <person name="Yu Y."/>
            <person name="Zhang B."/>
            <person name="Zhuang S."/>
            <person name="Wei H."/>
            <person name="Liu B."/>
            <person name="Lei M."/>
            <person name="Yu H."/>
            <person name="Li Y."/>
            <person name="Xu H."/>
            <person name="Wei S."/>
            <person name="He X."/>
            <person name="Fang L."/>
            <person name="Zhang Z."/>
            <person name="Zhang Y."/>
            <person name="Huang X."/>
            <person name="Su Z."/>
            <person name="Tong W."/>
            <person name="Li J."/>
            <person name="Tong Z."/>
            <person name="Li S."/>
            <person name="Ye J."/>
            <person name="Wang L."/>
            <person name="Fang L."/>
            <person name="Lei T."/>
            <person name="Chen C."/>
            <person name="Chen H."/>
            <person name="Xu Z."/>
            <person name="Li H."/>
            <person name="Huang H."/>
            <person name="Zhang F."/>
            <person name="Xu H."/>
            <person name="Li N."/>
            <person name="Zhao C."/>
            <person name="Li S."/>
            <person name="Dong L."/>
            <person name="Huang Y."/>
            <person name="Li L."/>
            <person name="Xi Y."/>
            <person name="Qi Q."/>
            <person name="Li W."/>
            <person name="Zhang B."/>
            <person name="Hu W."/>
            <person name="Zhang Y."/>
            <person name="Tian X."/>
            <person name="Jiao Y."/>
            <person name="Liang X."/>
            <person name="Jin J."/>
            <person name="Gao L."/>
            <person name="Zheng W."/>
            <person name="Hao B."/>
            <person name="Liu S."/>
            <person name="Wang W."/>
            <person name="Yuan L."/>
            <person name="Cao M."/>
            <person name="McDermott J."/>
            <person name="Samudrala R."/>
            <person name="Wang J."/>
            <person name="Wong G.K."/>
            <person name="Yang H."/>
        </authorList>
    </citation>
    <scope>NUCLEOTIDE SEQUENCE [LARGE SCALE GENOMIC DNA]</scope>
</reference>
<dbReference type="HOGENOM" id="CLU_013789_0_0_1"/>
<evidence type="ECO:0000256" key="2">
    <source>
        <dbReference type="SAM" id="MobiDB-lite"/>
    </source>
</evidence>
<keyword evidence="1" id="KW-0863">Zinc-finger</keyword>
<proteinExistence type="predicted"/>
<dbReference type="GO" id="GO:0008270">
    <property type="term" value="F:zinc ion binding"/>
    <property type="evidence" value="ECO:0007669"/>
    <property type="project" value="UniProtKB-KW"/>
</dbReference>
<feature type="region of interest" description="Disordered" evidence="2">
    <location>
        <begin position="501"/>
        <end position="544"/>
    </location>
</feature>
<keyword evidence="1" id="KW-0862">Zinc</keyword>
<dbReference type="PROSITE" id="PS50966">
    <property type="entry name" value="ZF_SWIM"/>
    <property type="match status" value="1"/>
</dbReference>
<organism evidence="4">
    <name type="scientific">Oryza sativa subsp. japonica</name>
    <name type="common">Rice</name>
    <dbReference type="NCBI Taxonomy" id="39947"/>
    <lineage>
        <taxon>Eukaryota</taxon>
        <taxon>Viridiplantae</taxon>
        <taxon>Streptophyta</taxon>
        <taxon>Embryophyta</taxon>
        <taxon>Tracheophyta</taxon>
        <taxon>Spermatophyta</taxon>
        <taxon>Magnoliopsida</taxon>
        <taxon>Liliopsida</taxon>
        <taxon>Poales</taxon>
        <taxon>Poaceae</taxon>
        <taxon>BOP clade</taxon>
        <taxon>Oryzoideae</taxon>
        <taxon>Oryzeae</taxon>
        <taxon>Oryzinae</taxon>
        <taxon>Oryza</taxon>
        <taxon>Oryza sativa</taxon>
    </lineage>
</organism>
<dbReference type="PANTHER" id="PTHR31973:SF184">
    <property type="entry name" value="OS02G0685500 PROTEIN"/>
    <property type="match status" value="1"/>
</dbReference>
<accession>B9FUI9</accession>
<dbReference type="Pfam" id="PF10551">
    <property type="entry name" value="MULE"/>
    <property type="match status" value="1"/>
</dbReference>
<evidence type="ECO:0000256" key="1">
    <source>
        <dbReference type="PROSITE-ProRule" id="PRU00325"/>
    </source>
</evidence>
<reference evidence="4" key="2">
    <citation type="submission" date="2008-12" db="EMBL/GenBank/DDBJ databases">
        <title>Improved gene annotation of the rice (Oryza sativa) genomes.</title>
        <authorList>
            <person name="Wang J."/>
            <person name="Li R."/>
            <person name="Fan W."/>
            <person name="Huang Q."/>
            <person name="Zhang J."/>
            <person name="Zhou Y."/>
            <person name="Hu Y."/>
            <person name="Zi S."/>
            <person name="Li J."/>
            <person name="Ni P."/>
            <person name="Zheng H."/>
            <person name="Zhang Y."/>
            <person name="Zhao M."/>
            <person name="Hao Q."/>
            <person name="McDermott J."/>
            <person name="Samudrala R."/>
            <person name="Kristiansen K."/>
            <person name="Wong G.K.-S."/>
        </authorList>
    </citation>
    <scope>NUCLEOTIDE SEQUENCE</scope>
</reference>